<feature type="domain" description="Zn(2)-C6 fungal-type" evidence="8">
    <location>
        <begin position="175"/>
        <end position="203"/>
    </location>
</feature>
<feature type="region of interest" description="Disordered" evidence="7">
    <location>
        <begin position="1"/>
        <end position="68"/>
    </location>
</feature>
<evidence type="ECO:0000259" key="8">
    <source>
        <dbReference type="PROSITE" id="PS50048"/>
    </source>
</evidence>
<feature type="compositionally biased region" description="Basic and acidic residues" evidence="7">
    <location>
        <begin position="44"/>
        <end position="56"/>
    </location>
</feature>
<dbReference type="Gene3D" id="4.10.240.10">
    <property type="entry name" value="Zn(2)-C6 fungal-type DNA-binding domain"/>
    <property type="match status" value="1"/>
</dbReference>
<keyword evidence="3" id="KW-0805">Transcription regulation</keyword>
<protein>
    <recommendedName>
        <fullName evidence="8">Zn(2)-C6 fungal-type domain-containing protein</fullName>
    </recommendedName>
</protein>
<dbReference type="InterPro" id="IPR036864">
    <property type="entry name" value="Zn2-C6_fun-type_DNA-bd_sf"/>
</dbReference>
<dbReference type="PANTHER" id="PTHR36206">
    <property type="entry name" value="ASPERCRYPTIN BIOSYNTHESIS CLUSTER-SPECIFIC TRANSCRIPTION REGULATOR ATNN-RELATED"/>
    <property type="match status" value="1"/>
</dbReference>
<proteinExistence type="predicted"/>
<organism evidence="9 10">
    <name type="scientific">Penicillium antarcticum</name>
    <dbReference type="NCBI Taxonomy" id="416450"/>
    <lineage>
        <taxon>Eukaryota</taxon>
        <taxon>Fungi</taxon>
        <taxon>Dikarya</taxon>
        <taxon>Ascomycota</taxon>
        <taxon>Pezizomycotina</taxon>
        <taxon>Eurotiomycetes</taxon>
        <taxon>Eurotiomycetidae</taxon>
        <taxon>Eurotiales</taxon>
        <taxon>Aspergillaceae</taxon>
        <taxon>Penicillium</taxon>
    </lineage>
</organism>
<evidence type="ECO:0000256" key="6">
    <source>
        <dbReference type="ARBA" id="ARBA00023242"/>
    </source>
</evidence>
<sequence length="593" mass="66006">MEGAERTTQSEGSEEHNTSQNFEDLDEKDQDKSRRSALSVCDNHGWKRDESDHNPDQRSSSARARGTVTHPVVGSPILICAASISVPETDIKISAVTSDHDTQLMSQTQQVQQIDGSDPQLTNAPEREAQSQEPQTSHTEPPGVVSASLSPAPTEIAVQVMQKRRRVFSRRSKTGCMTCRRRKIKCDEQHPVCKNCIRGCLSCEGYMSQSICQRPSDPTAPGNLQSPAVRPDRNDQLLSETLQRCDRQSGLAMVVKSGNMGPDVVEGSERSAQQYGTSTISTGLGIGSRSTQDRPSDTAFFLEYMADPDHWQPPRIHKALHAGNPGSNRQVLPSTRQLFHETHSELNDDGADVKAVVFLFLILRCCQRHDPWLGDNAPSAVTATAKFRVALLLRTQVSGYWYNQYLDQHPEPGRNQHHLDVLSRSGTLQRFFYYSKASLSVNPFANARKSMIQLFNPILSLPADRHTLITLFVAAHGSLFMRMPREQFFAWSRFFLSDLRREVSRLGREPQQGIFITCCNIAAILQYGEESGEIAPDFAHDPSTATTDAYVHVKQWASTTAPINLSRHYYTDISSQIEFCASYSVPALSLSAP</sequence>
<feature type="compositionally biased region" description="Polar residues" evidence="7">
    <location>
        <begin position="1"/>
        <end position="11"/>
    </location>
</feature>
<dbReference type="CDD" id="cd00067">
    <property type="entry name" value="GAL4"/>
    <property type="match status" value="1"/>
</dbReference>
<feature type="compositionally biased region" description="Low complexity" evidence="7">
    <location>
        <begin position="104"/>
        <end position="113"/>
    </location>
</feature>
<feature type="region of interest" description="Disordered" evidence="7">
    <location>
        <begin position="104"/>
        <end position="151"/>
    </location>
</feature>
<dbReference type="InterPro" id="IPR011990">
    <property type="entry name" value="TPR-like_helical_dom_sf"/>
</dbReference>
<evidence type="ECO:0000256" key="4">
    <source>
        <dbReference type="ARBA" id="ARBA00023125"/>
    </source>
</evidence>
<dbReference type="InterPro" id="IPR001138">
    <property type="entry name" value="Zn2Cys6_DnaBD"/>
</dbReference>
<dbReference type="PROSITE" id="PS00463">
    <property type="entry name" value="ZN2_CY6_FUNGAL_1"/>
    <property type="match status" value="1"/>
</dbReference>
<evidence type="ECO:0000313" key="9">
    <source>
        <dbReference type="EMBL" id="OQD73534.1"/>
    </source>
</evidence>
<dbReference type="PANTHER" id="PTHR36206:SF12">
    <property type="entry name" value="ASPERCRYPTIN BIOSYNTHESIS CLUSTER-SPECIFIC TRANSCRIPTION REGULATOR ATNN-RELATED"/>
    <property type="match status" value="1"/>
</dbReference>
<dbReference type="STRING" id="416450.A0A1V6P963"/>
<reference evidence="10" key="1">
    <citation type="journal article" date="2017" name="Nat. Microbiol.">
        <title>Global analysis of biosynthetic gene clusters reveals vast potential of secondary metabolite production in Penicillium species.</title>
        <authorList>
            <person name="Nielsen J.C."/>
            <person name="Grijseels S."/>
            <person name="Prigent S."/>
            <person name="Ji B."/>
            <person name="Dainat J."/>
            <person name="Nielsen K.F."/>
            <person name="Frisvad J.C."/>
            <person name="Workman M."/>
            <person name="Nielsen J."/>
        </authorList>
    </citation>
    <scope>NUCLEOTIDE SEQUENCE [LARGE SCALE GENOMIC DNA]</scope>
    <source>
        <strain evidence="10">IBT 31811</strain>
    </source>
</reference>
<keyword evidence="5" id="KW-0804">Transcription</keyword>
<evidence type="ECO:0000313" key="10">
    <source>
        <dbReference type="Proteomes" id="UP000191672"/>
    </source>
</evidence>
<keyword evidence="10" id="KW-1185">Reference proteome</keyword>
<keyword evidence="4" id="KW-0238">DNA-binding</keyword>
<evidence type="ECO:0000256" key="1">
    <source>
        <dbReference type="ARBA" id="ARBA00022723"/>
    </source>
</evidence>
<dbReference type="Pfam" id="PF00172">
    <property type="entry name" value="Zn_clus"/>
    <property type="match status" value="1"/>
</dbReference>
<evidence type="ECO:0000256" key="5">
    <source>
        <dbReference type="ARBA" id="ARBA00023163"/>
    </source>
</evidence>
<dbReference type="SUPFAM" id="SSF48452">
    <property type="entry name" value="TPR-like"/>
    <property type="match status" value="1"/>
</dbReference>
<keyword evidence="2" id="KW-0862">Zinc</keyword>
<evidence type="ECO:0000256" key="7">
    <source>
        <dbReference type="SAM" id="MobiDB-lite"/>
    </source>
</evidence>
<dbReference type="PROSITE" id="PS50048">
    <property type="entry name" value="ZN2_CY6_FUNGAL_2"/>
    <property type="match status" value="1"/>
</dbReference>
<dbReference type="SUPFAM" id="SSF57701">
    <property type="entry name" value="Zn2/Cys6 DNA-binding domain"/>
    <property type="match status" value="1"/>
</dbReference>
<gene>
    <name evidence="9" type="ORF">PENANT_c203G08282</name>
</gene>
<dbReference type="Proteomes" id="UP000191672">
    <property type="component" value="Unassembled WGS sequence"/>
</dbReference>
<dbReference type="GO" id="GO:0000981">
    <property type="term" value="F:DNA-binding transcription factor activity, RNA polymerase II-specific"/>
    <property type="evidence" value="ECO:0007669"/>
    <property type="project" value="InterPro"/>
</dbReference>
<name>A0A1V6P963_9EURO</name>
<evidence type="ECO:0000256" key="3">
    <source>
        <dbReference type="ARBA" id="ARBA00023015"/>
    </source>
</evidence>
<dbReference type="Pfam" id="PF16628">
    <property type="entry name" value="Mac_assoc"/>
    <property type="match status" value="1"/>
</dbReference>
<dbReference type="SMART" id="SM00066">
    <property type="entry name" value="GAL4"/>
    <property type="match status" value="1"/>
</dbReference>
<evidence type="ECO:0000256" key="2">
    <source>
        <dbReference type="ARBA" id="ARBA00022833"/>
    </source>
</evidence>
<keyword evidence="6" id="KW-0539">Nucleus</keyword>
<dbReference type="GO" id="GO:0003677">
    <property type="term" value="F:DNA binding"/>
    <property type="evidence" value="ECO:0007669"/>
    <property type="project" value="UniProtKB-KW"/>
</dbReference>
<keyword evidence="1" id="KW-0479">Metal-binding</keyword>
<comment type="caution">
    <text evidence="9">The sequence shown here is derived from an EMBL/GenBank/DDBJ whole genome shotgun (WGS) entry which is preliminary data.</text>
</comment>
<accession>A0A1V6P963</accession>
<dbReference type="EMBL" id="MDYN01000203">
    <property type="protein sequence ID" value="OQD73534.1"/>
    <property type="molecule type" value="Genomic_DNA"/>
</dbReference>
<dbReference type="AlphaFoldDB" id="A0A1V6P963"/>
<dbReference type="GO" id="GO:0008270">
    <property type="term" value="F:zinc ion binding"/>
    <property type="evidence" value="ECO:0007669"/>
    <property type="project" value="InterPro"/>
</dbReference>
<dbReference type="InterPro" id="IPR052360">
    <property type="entry name" value="Transcr_Regulatory_Proteins"/>
</dbReference>